<gene>
    <name evidence="6" type="ORF">ANCCAN_03451</name>
</gene>
<keyword evidence="7" id="KW-1185">Reference proteome</keyword>
<sequence length="214" mass="25512">MEIFRSSYYLIFFLQAVGDFYMFLTVELLMRPRKYNYFNMFNEDMHTFAVFTHFNLTWAQNILICGNVLISANRLTVFYRPLAHERYHTTQALVVIVTVVLSCSTFYVYSFILARKSMHRNRNVERNLLICAAASFFPFCIELIRDFAVVWLLFDGTSEVYIFMTELWYFGMEIATTLPMWLQVIVNKSLRKCLFDEFVKKWNRWKSTSSTLVP</sequence>
<organism evidence="6 7">
    <name type="scientific">Ancylostoma caninum</name>
    <name type="common">Dog hookworm</name>
    <dbReference type="NCBI Taxonomy" id="29170"/>
    <lineage>
        <taxon>Eukaryota</taxon>
        <taxon>Metazoa</taxon>
        <taxon>Ecdysozoa</taxon>
        <taxon>Nematoda</taxon>
        <taxon>Chromadorea</taxon>
        <taxon>Rhabditida</taxon>
        <taxon>Rhabditina</taxon>
        <taxon>Rhabditomorpha</taxon>
        <taxon>Strongyloidea</taxon>
        <taxon>Ancylostomatidae</taxon>
        <taxon>Ancylostomatinae</taxon>
        <taxon>Ancylostoma</taxon>
    </lineage>
</organism>
<dbReference type="InterPro" id="IPR051119">
    <property type="entry name" value="Nematode_SR-like"/>
</dbReference>
<dbReference type="AlphaFoldDB" id="A0A368H3T4"/>
<keyword evidence="2 5" id="KW-0812">Transmembrane</keyword>
<dbReference type="Proteomes" id="UP000252519">
    <property type="component" value="Unassembled WGS sequence"/>
</dbReference>
<reference evidence="6 7" key="1">
    <citation type="submission" date="2014-10" db="EMBL/GenBank/DDBJ databases">
        <title>Draft genome of the hookworm Ancylostoma caninum.</title>
        <authorList>
            <person name="Mitreva M."/>
        </authorList>
    </citation>
    <scope>NUCLEOTIDE SEQUENCE [LARGE SCALE GENOMIC DNA]</scope>
    <source>
        <strain evidence="6 7">Baltimore</strain>
    </source>
</reference>
<evidence type="ECO:0000256" key="2">
    <source>
        <dbReference type="ARBA" id="ARBA00022692"/>
    </source>
</evidence>
<evidence type="ECO:0000256" key="4">
    <source>
        <dbReference type="ARBA" id="ARBA00023136"/>
    </source>
</evidence>
<dbReference type="GO" id="GO:0016020">
    <property type="term" value="C:membrane"/>
    <property type="evidence" value="ECO:0007669"/>
    <property type="project" value="UniProtKB-SubCell"/>
</dbReference>
<dbReference type="OrthoDB" id="5862528at2759"/>
<dbReference type="EMBL" id="JOJR01000023">
    <property type="protein sequence ID" value="RCN50428.1"/>
    <property type="molecule type" value="Genomic_DNA"/>
</dbReference>
<dbReference type="PANTHER" id="PTHR31627">
    <property type="entry name" value="SERPENTINE RECEPTOR CLASS GAMMA-RELATED"/>
    <property type="match status" value="1"/>
</dbReference>
<evidence type="ECO:0000256" key="1">
    <source>
        <dbReference type="ARBA" id="ARBA00004141"/>
    </source>
</evidence>
<evidence type="ECO:0000313" key="7">
    <source>
        <dbReference type="Proteomes" id="UP000252519"/>
    </source>
</evidence>
<evidence type="ECO:0000313" key="6">
    <source>
        <dbReference type="EMBL" id="RCN50428.1"/>
    </source>
</evidence>
<feature type="transmembrane region" description="Helical" evidence="5">
    <location>
        <begin position="50"/>
        <end position="72"/>
    </location>
</feature>
<proteinExistence type="predicted"/>
<feature type="transmembrane region" description="Helical" evidence="5">
    <location>
        <begin position="160"/>
        <end position="182"/>
    </location>
</feature>
<feature type="transmembrane region" description="Helical" evidence="5">
    <location>
        <begin position="92"/>
        <end position="114"/>
    </location>
</feature>
<feature type="transmembrane region" description="Helical" evidence="5">
    <location>
        <begin position="6"/>
        <end position="29"/>
    </location>
</feature>
<keyword evidence="4 5" id="KW-0472">Membrane</keyword>
<keyword evidence="3 5" id="KW-1133">Transmembrane helix</keyword>
<feature type="transmembrane region" description="Helical" evidence="5">
    <location>
        <begin position="126"/>
        <end position="154"/>
    </location>
</feature>
<evidence type="ECO:0000256" key="3">
    <source>
        <dbReference type="ARBA" id="ARBA00022989"/>
    </source>
</evidence>
<comment type="caution">
    <text evidence="6">The sequence shown here is derived from an EMBL/GenBank/DDBJ whole genome shotgun (WGS) entry which is preliminary data.</text>
</comment>
<dbReference type="PANTHER" id="PTHR31627:SF14">
    <property type="entry name" value="SERPENTINE RECEPTOR, CLASS T-RELATED"/>
    <property type="match status" value="1"/>
</dbReference>
<evidence type="ECO:0000256" key="5">
    <source>
        <dbReference type="SAM" id="Phobius"/>
    </source>
</evidence>
<accession>A0A368H3T4</accession>
<protein>
    <submittedName>
        <fullName evidence="6">Uncharacterized protein</fullName>
    </submittedName>
</protein>
<comment type="subcellular location">
    <subcellularLocation>
        <location evidence="1">Membrane</location>
        <topology evidence="1">Multi-pass membrane protein</topology>
    </subcellularLocation>
</comment>
<name>A0A368H3T4_ANCCA</name>